<dbReference type="InterPro" id="IPR001610">
    <property type="entry name" value="PAC"/>
</dbReference>
<dbReference type="RefSeq" id="WP_348757767.1">
    <property type="nucleotide sequence ID" value="NZ_OZ026884.1"/>
</dbReference>
<feature type="region of interest" description="Disordered" evidence="5">
    <location>
        <begin position="133"/>
        <end position="162"/>
    </location>
</feature>
<protein>
    <recommendedName>
        <fullName evidence="2">histidine kinase</fullName>
        <ecNumber evidence="2">2.7.13.3</ecNumber>
    </recommendedName>
</protein>
<comment type="catalytic activity">
    <reaction evidence="1">
        <text>ATP + protein L-histidine = ADP + protein N-phospho-L-histidine.</text>
        <dbReference type="EC" id="2.7.13.3"/>
    </reaction>
</comment>
<keyword evidence="6" id="KW-1133">Transmembrane helix</keyword>
<dbReference type="PANTHER" id="PTHR43547">
    <property type="entry name" value="TWO-COMPONENT HISTIDINE KINASE"/>
    <property type="match status" value="1"/>
</dbReference>
<evidence type="ECO:0000256" key="4">
    <source>
        <dbReference type="SAM" id="Coils"/>
    </source>
</evidence>
<dbReference type="InterPro" id="IPR013656">
    <property type="entry name" value="PAS_4"/>
</dbReference>
<evidence type="ECO:0000259" key="8">
    <source>
        <dbReference type="PROSITE" id="PS50112"/>
    </source>
</evidence>
<keyword evidence="9" id="KW-0418">Kinase</keyword>
<proteinExistence type="predicted"/>
<dbReference type="PANTHER" id="PTHR43547:SF2">
    <property type="entry name" value="HYBRID SIGNAL TRANSDUCTION HISTIDINE KINASE C"/>
    <property type="match status" value="1"/>
</dbReference>
<accession>A0ABP1CBH0</accession>
<dbReference type="CDD" id="cd00130">
    <property type="entry name" value="PAS"/>
    <property type="match status" value="1"/>
</dbReference>
<dbReference type="InterPro" id="IPR003594">
    <property type="entry name" value="HATPase_dom"/>
</dbReference>
<keyword evidence="9" id="KW-0808">Transferase</keyword>
<evidence type="ECO:0000256" key="3">
    <source>
        <dbReference type="ARBA" id="ARBA00022553"/>
    </source>
</evidence>
<dbReference type="GO" id="GO:0004673">
    <property type="term" value="F:protein histidine kinase activity"/>
    <property type="evidence" value="ECO:0007669"/>
    <property type="project" value="UniProtKB-EC"/>
</dbReference>
<feature type="transmembrane region" description="Helical" evidence="6">
    <location>
        <begin position="53"/>
        <end position="79"/>
    </location>
</feature>
<keyword evidence="4" id="KW-0175">Coiled coil</keyword>
<feature type="transmembrane region" description="Helical" evidence="6">
    <location>
        <begin position="24"/>
        <end position="41"/>
    </location>
</feature>
<evidence type="ECO:0000256" key="6">
    <source>
        <dbReference type="SAM" id="Phobius"/>
    </source>
</evidence>
<keyword evidence="3" id="KW-0597">Phosphoprotein</keyword>
<dbReference type="SUPFAM" id="SSF55785">
    <property type="entry name" value="PYP-like sensor domain (PAS domain)"/>
    <property type="match status" value="2"/>
</dbReference>
<gene>
    <name evidence="9" type="ORF">MECH1_V1_2461</name>
</gene>
<dbReference type="Pfam" id="PF08448">
    <property type="entry name" value="PAS_4"/>
    <property type="match status" value="1"/>
</dbReference>
<evidence type="ECO:0000259" key="7">
    <source>
        <dbReference type="PROSITE" id="PS50109"/>
    </source>
</evidence>
<feature type="compositionally biased region" description="Basic and acidic residues" evidence="5">
    <location>
        <begin position="142"/>
        <end position="151"/>
    </location>
</feature>
<dbReference type="Gene3D" id="3.30.450.20">
    <property type="entry name" value="PAS domain"/>
    <property type="match status" value="2"/>
</dbReference>
<dbReference type="SMART" id="SM00388">
    <property type="entry name" value="HisKA"/>
    <property type="match status" value="1"/>
</dbReference>
<dbReference type="Proteomes" id="UP001497493">
    <property type="component" value="Chromosome"/>
</dbReference>
<name>A0ABP1CBH0_9GAMM</name>
<dbReference type="InterPro" id="IPR036890">
    <property type="entry name" value="HATPase_C_sf"/>
</dbReference>
<evidence type="ECO:0000313" key="9">
    <source>
        <dbReference type="EMBL" id="CAL1241237.1"/>
    </source>
</evidence>
<organism evidence="9 10">
    <name type="scientific">Candidatus Methylocalor cossyra</name>
    <dbReference type="NCBI Taxonomy" id="3108543"/>
    <lineage>
        <taxon>Bacteria</taxon>
        <taxon>Pseudomonadati</taxon>
        <taxon>Pseudomonadota</taxon>
        <taxon>Gammaproteobacteria</taxon>
        <taxon>Methylococcales</taxon>
        <taxon>Methylococcaceae</taxon>
        <taxon>Candidatus Methylocalor</taxon>
    </lineage>
</organism>
<dbReference type="EC" id="2.7.13.3" evidence="2"/>
<evidence type="ECO:0000256" key="1">
    <source>
        <dbReference type="ARBA" id="ARBA00000085"/>
    </source>
</evidence>
<dbReference type="NCBIfam" id="TIGR00229">
    <property type="entry name" value="sensory_box"/>
    <property type="match status" value="1"/>
</dbReference>
<evidence type="ECO:0000256" key="2">
    <source>
        <dbReference type="ARBA" id="ARBA00012438"/>
    </source>
</evidence>
<dbReference type="SUPFAM" id="SSF47384">
    <property type="entry name" value="Homodimeric domain of signal transducing histidine kinase"/>
    <property type="match status" value="1"/>
</dbReference>
<dbReference type="InterPro" id="IPR005467">
    <property type="entry name" value="His_kinase_dom"/>
</dbReference>
<dbReference type="PROSITE" id="PS50112">
    <property type="entry name" value="PAS"/>
    <property type="match status" value="1"/>
</dbReference>
<sequence>MLSLTTAFLQTAAARSGREAFWPYLGAALTLAVMAAMVLSSRALGHPLPTIPALFLPVLVGALLGGLRGGLFAMVLGLVTDRVLFDELPFPGALDDLSLTSPPLDFLAKAGALSVIGHWFRHFGQKTRAALDNPAAAEQGEEGQHPPDREGTLPPNPPPAEDVEYEQLFASLPIGLATVDRALRIVRVNRAWPGSDTVPPPHRGRPLEELAPELAAALAPLLHRALDSGEAIGGQEIGGRVAGDAPRTWRVQVLPLADGDGRPSRLHIALLDISGQKRTEAALRESEEKHRRLAQRSASALQEAEAENCRLIEMLADSCAQKQAPAHVRHAERLYHAFGEAVRHGVWISEPDGRVSFVSEAFRARLGLDLEQCLGWGWLDALHPDDRERVADGWRRALASAAPWECEYRCRGADGDWHPLVARSVPVRDESGALIGWTGVHLDRPPATAQDRKGEFLARLAHELRNPLSPILTAAQLLRRRALERPDLLESATGHIERQVKHLSRLIDHLSDIARVLRGTLDLKLETLAVDAVIPKALETVQPLLDKNRQTLSIELPETPLRVHADPARLAQSLGQILLNAAKFTPAEGNIQLGVRRDGHQAAIHVRDPGIGIDADALEAIFEPFAQFDRPLHPGTGNGLGLGLTLARGLLELQGGTLAAHSAGKGQGSEFVVRLPLAEG</sequence>
<dbReference type="Pfam" id="PF08447">
    <property type="entry name" value="PAS_3"/>
    <property type="match status" value="1"/>
</dbReference>
<keyword evidence="6" id="KW-0812">Transmembrane</keyword>
<dbReference type="InterPro" id="IPR000014">
    <property type="entry name" value="PAS"/>
</dbReference>
<dbReference type="Gene3D" id="1.10.287.130">
    <property type="match status" value="1"/>
</dbReference>
<evidence type="ECO:0000256" key="5">
    <source>
        <dbReference type="SAM" id="MobiDB-lite"/>
    </source>
</evidence>
<reference evidence="9 10" key="1">
    <citation type="submission" date="2024-04" db="EMBL/GenBank/DDBJ databases">
        <authorList>
            <person name="Cremers G."/>
        </authorList>
    </citation>
    <scope>NUCLEOTIDE SEQUENCE [LARGE SCALE GENOMIC DNA]</scope>
    <source>
        <strain evidence="9">MeCH1-AG</strain>
    </source>
</reference>
<dbReference type="PRINTS" id="PR00344">
    <property type="entry name" value="BCTRLSENSOR"/>
</dbReference>
<dbReference type="Gene3D" id="3.30.565.10">
    <property type="entry name" value="Histidine kinase-like ATPase, C-terminal domain"/>
    <property type="match status" value="1"/>
</dbReference>
<dbReference type="SUPFAM" id="SSF55874">
    <property type="entry name" value="ATPase domain of HSP90 chaperone/DNA topoisomerase II/histidine kinase"/>
    <property type="match status" value="1"/>
</dbReference>
<keyword evidence="6" id="KW-0472">Membrane</keyword>
<feature type="domain" description="Histidine kinase" evidence="7">
    <location>
        <begin position="459"/>
        <end position="679"/>
    </location>
</feature>
<dbReference type="PROSITE" id="PS50109">
    <property type="entry name" value="HIS_KIN"/>
    <property type="match status" value="1"/>
</dbReference>
<dbReference type="SMART" id="SM00086">
    <property type="entry name" value="PAC"/>
    <property type="match status" value="1"/>
</dbReference>
<evidence type="ECO:0000313" key="10">
    <source>
        <dbReference type="Proteomes" id="UP001497493"/>
    </source>
</evidence>
<dbReference type="SMART" id="SM00387">
    <property type="entry name" value="HATPase_c"/>
    <property type="match status" value="1"/>
</dbReference>
<feature type="domain" description="PAS" evidence="8">
    <location>
        <begin position="331"/>
        <end position="401"/>
    </location>
</feature>
<dbReference type="CDD" id="cd00082">
    <property type="entry name" value="HisKA"/>
    <property type="match status" value="1"/>
</dbReference>
<dbReference type="Pfam" id="PF00512">
    <property type="entry name" value="HisKA"/>
    <property type="match status" value="1"/>
</dbReference>
<dbReference type="Pfam" id="PF02518">
    <property type="entry name" value="HATPase_c"/>
    <property type="match status" value="1"/>
</dbReference>
<dbReference type="InterPro" id="IPR036097">
    <property type="entry name" value="HisK_dim/P_sf"/>
</dbReference>
<dbReference type="InterPro" id="IPR003661">
    <property type="entry name" value="HisK_dim/P_dom"/>
</dbReference>
<dbReference type="InterPro" id="IPR013655">
    <property type="entry name" value="PAS_fold_3"/>
</dbReference>
<dbReference type="SMART" id="SM00091">
    <property type="entry name" value="PAS"/>
    <property type="match status" value="1"/>
</dbReference>
<dbReference type="EMBL" id="OZ026884">
    <property type="protein sequence ID" value="CAL1241237.1"/>
    <property type="molecule type" value="Genomic_DNA"/>
</dbReference>
<dbReference type="InterPro" id="IPR035965">
    <property type="entry name" value="PAS-like_dom_sf"/>
</dbReference>
<dbReference type="InterPro" id="IPR004358">
    <property type="entry name" value="Sig_transdc_His_kin-like_C"/>
</dbReference>
<feature type="coiled-coil region" evidence="4">
    <location>
        <begin position="276"/>
        <end position="303"/>
    </location>
</feature>
<keyword evidence="10" id="KW-1185">Reference proteome</keyword>